<dbReference type="Pfam" id="PF20684">
    <property type="entry name" value="Fung_rhodopsin"/>
    <property type="match status" value="1"/>
</dbReference>
<dbReference type="Proteomes" id="UP000481861">
    <property type="component" value="Unassembled WGS sequence"/>
</dbReference>
<feature type="transmembrane region" description="Helical" evidence="7">
    <location>
        <begin position="121"/>
        <end position="143"/>
    </location>
</feature>
<proteinExistence type="inferred from homology"/>
<gene>
    <name evidence="9" type="ORF">BDV95DRAFT_629553</name>
</gene>
<comment type="similarity">
    <text evidence="5">Belongs to the SAT4 family.</text>
</comment>
<comment type="caution">
    <text evidence="9">The sequence shown here is derived from an EMBL/GenBank/DDBJ whole genome shotgun (WGS) entry which is preliminary data.</text>
</comment>
<feature type="compositionally biased region" description="Gly residues" evidence="6">
    <location>
        <begin position="448"/>
        <end position="469"/>
    </location>
</feature>
<feature type="transmembrane region" description="Helical" evidence="7">
    <location>
        <begin position="175"/>
        <end position="196"/>
    </location>
</feature>
<organism evidence="9 10">
    <name type="scientific">Massariosphaeria phaeospora</name>
    <dbReference type="NCBI Taxonomy" id="100035"/>
    <lineage>
        <taxon>Eukaryota</taxon>
        <taxon>Fungi</taxon>
        <taxon>Dikarya</taxon>
        <taxon>Ascomycota</taxon>
        <taxon>Pezizomycotina</taxon>
        <taxon>Dothideomycetes</taxon>
        <taxon>Pleosporomycetidae</taxon>
        <taxon>Pleosporales</taxon>
        <taxon>Pleosporales incertae sedis</taxon>
        <taxon>Massariosphaeria</taxon>
    </lineage>
</organism>
<dbReference type="EMBL" id="JAADJZ010000014">
    <property type="protein sequence ID" value="KAF2870406.1"/>
    <property type="molecule type" value="Genomic_DNA"/>
</dbReference>
<dbReference type="PANTHER" id="PTHR33048">
    <property type="entry name" value="PTH11-LIKE INTEGRAL MEMBRANE PROTEIN (AFU_ORTHOLOGUE AFUA_5G11245)"/>
    <property type="match status" value="1"/>
</dbReference>
<feature type="region of interest" description="Disordered" evidence="6">
    <location>
        <begin position="297"/>
        <end position="320"/>
    </location>
</feature>
<evidence type="ECO:0000256" key="2">
    <source>
        <dbReference type="ARBA" id="ARBA00022692"/>
    </source>
</evidence>
<dbReference type="OrthoDB" id="61113at2759"/>
<evidence type="ECO:0000256" key="7">
    <source>
        <dbReference type="SAM" id="Phobius"/>
    </source>
</evidence>
<evidence type="ECO:0000256" key="6">
    <source>
        <dbReference type="SAM" id="MobiDB-lite"/>
    </source>
</evidence>
<accession>A0A7C8I6B7</accession>
<feature type="region of interest" description="Disordered" evidence="6">
    <location>
        <begin position="448"/>
        <end position="476"/>
    </location>
</feature>
<evidence type="ECO:0000256" key="3">
    <source>
        <dbReference type="ARBA" id="ARBA00022989"/>
    </source>
</evidence>
<feature type="transmembrane region" description="Helical" evidence="7">
    <location>
        <begin position="54"/>
        <end position="74"/>
    </location>
</feature>
<reference evidence="9 10" key="1">
    <citation type="submission" date="2020-01" db="EMBL/GenBank/DDBJ databases">
        <authorList>
            <consortium name="DOE Joint Genome Institute"/>
            <person name="Haridas S."/>
            <person name="Albert R."/>
            <person name="Binder M."/>
            <person name="Bloem J."/>
            <person name="Labutti K."/>
            <person name="Salamov A."/>
            <person name="Andreopoulos B."/>
            <person name="Baker S.E."/>
            <person name="Barry K."/>
            <person name="Bills G."/>
            <person name="Bluhm B.H."/>
            <person name="Cannon C."/>
            <person name="Castanera R."/>
            <person name="Culley D.E."/>
            <person name="Daum C."/>
            <person name="Ezra D."/>
            <person name="Gonzalez J.B."/>
            <person name="Henrissat B."/>
            <person name="Kuo A."/>
            <person name="Liang C."/>
            <person name="Lipzen A."/>
            <person name="Lutzoni F."/>
            <person name="Magnuson J."/>
            <person name="Mondo S."/>
            <person name="Nolan M."/>
            <person name="Ohm R."/>
            <person name="Pangilinan J."/>
            <person name="Park H.-J.H."/>
            <person name="Ramirez L."/>
            <person name="Alfaro M."/>
            <person name="Sun H."/>
            <person name="Tritt A."/>
            <person name="Yoshinaga Y."/>
            <person name="Zwiers L.-H.L."/>
            <person name="Turgeon B.G."/>
            <person name="Goodwin S.B."/>
            <person name="Spatafora J.W."/>
            <person name="Crous P.W."/>
            <person name="Grigoriev I.V."/>
        </authorList>
    </citation>
    <scope>NUCLEOTIDE SEQUENCE [LARGE SCALE GENOMIC DNA]</scope>
    <source>
        <strain evidence="9 10">CBS 611.86</strain>
    </source>
</reference>
<feature type="transmembrane region" description="Helical" evidence="7">
    <location>
        <begin position="20"/>
        <end position="42"/>
    </location>
</feature>
<evidence type="ECO:0000259" key="8">
    <source>
        <dbReference type="Pfam" id="PF20684"/>
    </source>
</evidence>
<name>A0A7C8I6B7_9PLEO</name>
<evidence type="ECO:0000256" key="5">
    <source>
        <dbReference type="ARBA" id="ARBA00038359"/>
    </source>
</evidence>
<evidence type="ECO:0000313" key="9">
    <source>
        <dbReference type="EMBL" id="KAF2870406.1"/>
    </source>
</evidence>
<dbReference type="InterPro" id="IPR052337">
    <property type="entry name" value="SAT4-like"/>
</dbReference>
<dbReference type="AlphaFoldDB" id="A0A7C8I6B7"/>
<evidence type="ECO:0000256" key="4">
    <source>
        <dbReference type="ARBA" id="ARBA00023136"/>
    </source>
</evidence>
<keyword evidence="3 7" id="KW-1133">Transmembrane helix</keyword>
<dbReference type="GO" id="GO:0016020">
    <property type="term" value="C:membrane"/>
    <property type="evidence" value="ECO:0007669"/>
    <property type="project" value="UniProtKB-SubCell"/>
</dbReference>
<feature type="transmembrane region" description="Helical" evidence="7">
    <location>
        <begin position="208"/>
        <end position="230"/>
    </location>
</feature>
<feature type="transmembrane region" description="Helical" evidence="7">
    <location>
        <begin position="86"/>
        <end position="109"/>
    </location>
</feature>
<keyword evidence="2 7" id="KW-0812">Transmembrane</keyword>
<dbReference type="InterPro" id="IPR049326">
    <property type="entry name" value="Rhodopsin_dom_fungi"/>
</dbReference>
<sequence>MHFTDHPDNANLPIANRPETVIGLTISFMTVSWIAISLRLFARIRARLWGWDDLFVLLAGVMPSDGMGKHFWTLDPHTQMDYFKHIWSSNVCYTAATTFIKLSLLFQYLRLFDMQNRRAHIVAWSLIVFISLWGTTFFLLALFSCKPIAKNWNSKLPGTCVAWGSKDPDVFFASWVSHAATNMVLDMLVLMAPIPFIKRLRIGGRSRIGLVALFVMGGLVAALSLGRLVALSVHRAGTVPRFDVTFATPSIYIFSALEINIAILCASIPIFWPVVTGLTGNKILVVNEIEIRTDRRNSQNLPLTEQGSGGGGAYSGIPELDREGRTSRLSAMNPAKPDKPSFARSASRTAYIGRGDYKHSHSHHASNSTSSLHKPNTTTTTIGIELGARPSQDSHRNLAHQSSLGGLSLDSNSPLDGKKSLEAGRNGSVGGGGGQHYQSRYVQEWVLPGGGGGAGGGNNGHGHGNGNGNGNSYTTTVERAEIPYDYIRALEK</sequence>
<protein>
    <recommendedName>
        <fullName evidence="8">Rhodopsin domain-containing protein</fullName>
    </recommendedName>
</protein>
<evidence type="ECO:0000256" key="1">
    <source>
        <dbReference type="ARBA" id="ARBA00004141"/>
    </source>
</evidence>
<evidence type="ECO:0000313" key="10">
    <source>
        <dbReference type="Proteomes" id="UP000481861"/>
    </source>
</evidence>
<keyword evidence="10" id="KW-1185">Reference proteome</keyword>
<feature type="domain" description="Rhodopsin" evidence="8">
    <location>
        <begin position="38"/>
        <end position="275"/>
    </location>
</feature>
<feature type="transmembrane region" description="Helical" evidence="7">
    <location>
        <begin position="250"/>
        <end position="272"/>
    </location>
</feature>
<feature type="region of interest" description="Disordered" evidence="6">
    <location>
        <begin position="356"/>
        <end position="378"/>
    </location>
</feature>
<comment type="subcellular location">
    <subcellularLocation>
        <location evidence="1">Membrane</location>
        <topology evidence="1">Multi-pass membrane protein</topology>
    </subcellularLocation>
</comment>
<keyword evidence="4 7" id="KW-0472">Membrane</keyword>
<feature type="compositionally biased region" description="Low complexity" evidence="6">
    <location>
        <begin position="402"/>
        <end position="415"/>
    </location>
</feature>
<dbReference type="PANTHER" id="PTHR33048:SF47">
    <property type="entry name" value="INTEGRAL MEMBRANE PROTEIN-RELATED"/>
    <property type="match status" value="1"/>
</dbReference>
<feature type="region of interest" description="Disordered" evidence="6">
    <location>
        <begin position="390"/>
        <end position="436"/>
    </location>
</feature>